<keyword evidence="3" id="KW-1185">Reference proteome</keyword>
<accession>A0A2W5WWG7</accession>
<proteinExistence type="predicted"/>
<evidence type="ECO:0000313" key="2">
    <source>
        <dbReference type="EMBL" id="PZR55510.1"/>
    </source>
</evidence>
<gene>
    <name evidence="2" type="ORF">DNL40_01405</name>
</gene>
<comment type="caution">
    <text evidence="2">The sequence shown here is derived from an EMBL/GenBank/DDBJ whole genome shotgun (WGS) entry which is preliminary data.</text>
</comment>
<dbReference type="Proteomes" id="UP000248783">
    <property type="component" value="Unassembled WGS sequence"/>
</dbReference>
<reference evidence="2 3" key="1">
    <citation type="submission" date="2018-06" db="EMBL/GenBank/DDBJ databases">
        <title>Whole genome sequencing of a novel hydrocarbon degrading bacterial strain, PW21 isolated from oil contaminated produced water sample.</title>
        <authorList>
            <person name="Nagkirti P."/>
            <person name="Shaikh A."/>
            <person name="Gowdaman V."/>
            <person name="Engineer A.E."/>
            <person name="Dagar S."/>
            <person name="Dhakephalkar P.K."/>
        </authorList>
    </citation>
    <scope>NUCLEOTIDE SEQUENCE [LARGE SCALE GENOMIC DNA]</scope>
    <source>
        <strain evidence="2 3">PW21</strain>
    </source>
</reference>
<name>A0A2W5WWG7_9MICO</name>
<evidence type="ECO:0000256" key="1">
    <source>
        <dbReference type="SAM" id="Phobius"/>
    </source>
</evidence>
<keyword evidence="1" id="KW-0812">Transmembrane</keyword>
<dbReference type="AlphaFoldDB" id="A0A2W5WWG7"/>
<dbReference type="EMBL" id="QKWH01000001">
    <property type="protein sequence ID" value="PZR55510.1"/>
    <property type="molecule type" value="Genomic_DNA"/>
</dbReference>
<protein>
    <recommendedName>
        <fullName evidence="4">Histidinol dehydrogenase</fullName>
    </recommendedName>
</protein>
<keyword evidence="1" id="KW-0472">Membrane</keyword>
<evidence type="ECO:0000313" key="3">
    <source>
        <dbReference type="Proteomes" id="UP000248783"/>
    </source>
</evidence>
<sequence>MRAVVVRTVLAVLLGAVMGALGTATHRTVWHELPLGVVVALALTASTAVLCRAWSGYGTLLAAGVGWVAAVQVLALPGRGGDVLVPDPAAGLPFGWAGLLWSYGGVLLFAVAAFLPRRWFAEAVPEAD</sequence>
<keyword evidence="1" id="KW-1133">Transmembrane helix</keyword>
<feature type="transmembrane region" description="Helical" evidence="1">
    <location>
        <begin position="29"/>
        <end position="50"/>
    </location>
</feature>
<organism evidence="2 3">
    <name type="scientific">Xylanimonas oleitrophica</name>
    <dbReference type="NCBI Taxonomy" id="2607479"/>
    <lineage>
        <taxon>Bacteria</taxon>
        <taxon>Bacillati</taxon>
        <taxon>Actinomycetota</taxon>
        <taxon>Actinomycetes</taxon>
        <taxon>Micrococcales</taxon>
        <taxon>Promicromonosporaceae</taxon>
        <taxon>Xylanimonas</taxon>
    </lineage>
</organism>
<evidence type="ECO:0008006" key="4">
    <source>
        <dbReference type="Google" id="ProtNLM"/>
    </source>
</evidence>
<feature type="transmembrane region" description="Helical" evidence="1">
    <location>
        <begin position="96"/>
        <end position="115"/>
    </location>
</feature>
<feature type="transmembrane region" description="Helical" evidence="1">
    <location>
        <begin position="57"/>
        <end position="76"/>
    </location>
</feature>